<dbReference type="SUPFAM" id="SSF53850">
    <property type="entry name" value="Periplasmic binding protein-like II"/>
    <property type="match status" value="1"/>
</dbReference>
<dbReference type="GO" id="GO:0003677">
    <property type="term" value="F:DNA binding"/>
    <property type="evidence" value="ECO:0007669"/>
    <property type="project" value="UniProtKB-KW"/>
</dbReference>
<feature type="domain" description="HTH lysR-type" evidence="6">
    <location>
        <begin position="5"/>
        <end position="62"/>
    </location>
</feature>
<dbReference type="GO" id="GO:0032993">
    <property type="term" value="C:protein-DNA complex"/>
    <property type="evidence" value="ECO:0007669"/>
    <property type="project" value="TreeGrafter"/>
</dbReference>
<dbReference type="InterPro" id="IPR000847">
    <property type="entry name" value="LysR_HTH_N"/>
</dbReference>
<dbReference type="PRINTS" id="PR00039">
    <property type="entry name" value="HTHLYSR"/>
</dbReference>
<dbReference type="FunFam" id="1.10.10.10:FF:000001">
    <property type="entry name" value="LysR family transcriptional regulator"/>
    <property type="match status" value="1"/>
</dbReference>
<dbReference type="AlphaFoldDB" id="A0A1N7FJ87"/>
<accession>A0A1N7FJ87</accession>
<keyword evidence="3 7" id="KW-0238">DNA-binding</keyword>
<dbReference type="SUPFAM" id="SSF46785">
    <property type="entry name" value="Winged helix' DNA-binding domain"/>
    <property type="match status" value="1"/>
</dbReference>
<dbReference type="InterPro" id="IPR005119">
    <property type="entry name" value="LysR_subst-bd"/>
</dbReference>
<dbReference type="Gene3D" id="1.10.10.10">
    <property type="entry name" value="Winged helix-like DNA-binding domain superfamily/Winged helix DNA-binding domain"/>
    <property type="match status" value="1"/>
</dbReference>
<gene>
    <name evidence="7" type="ORF">SAMN05445060_2116</name>
</gene>
<dbReference type="Gene3D" id="3.40.190.10">
    <property type="entry name" value="Periplasmic binding protein-like II"/>
    <property type="match status" value="2"/>
</dbReference>
<dbReference type="EMBL" id="FTNT01000005">
    <property type="protein sequence ID" value="SIS00357.1"/>
    <property type="molecule type" value="Genomic_DNA"/>
</dbReference>
<dbReference type="PANTHER" id="PTHR30346:SF17">
    <property type="entry name" value="LYSR FAMILY TRANSCRIPTIONAL REGULATOR"/>
    <property type="match status" value="1"/>
</dbReference>
<keyword evidence="2" id="KW-0805">Transcription regulation</keyword>
<evidence type="ECO:0000313" key="7">
    <source>
        <dbReference type="EMBL" id="SIS00357.1"/>
    </source>
</evidence>
<dbReference type="RefSeq" id="WP_083709676.1">
    <property type="nucleotide sequence ID" value="NZ_FTNT01000005.1"/>
</dbReference>
<name>A0A1N7FJ87_9NOCA</name>
<proteinExistence type="inferred from homology"/>
<evidence type="ECO:0000256" key="2">
    <source>
        <dbReference type="ARBA" id="ARBA00023015"/>
    </source>
</evidence>
<sequence length="296" mass="31563">MTAPLNLTRLAHFVAVADAGGMTQAASELLLTQQAVSSSIRQLERELGVDLFHRSGRRLELTRAGRELREGSTTLLSAARRLVETTVGASRNAPRTYRVGHTPAITSDEVFLLLEPIREAMSDTPIEVHETFPSDLTLSLLDARLDLGLRRGVVPPTQLAGTVISHDTLNAAVVSDHPLAGHGSVPMSDLARFPLMVWAPPGASFYTDHLTSVCRRAGFEPTVRVSRTQGTTPATAVVGSDCFAFVTQAPGTALGGRVTIMPIDDAPSSPVQAIWLPHTVSRPREVLIGEGAADLA</sequence>
<dbReference type="PROSITE" id="PS50931">
    <property type="entry name" value="HTH_LYSR"/>
    <property type="match status" value="1"/>
</dbReference>
<organism evidence="7 8">
    <name type="scientific">Williamsia sterculiae</name>
    <dbReference type="NCBI Taxonomy" id="1344003"/>
    <lineage>
        <taxon>Bacteria</taxon>
        <taxon>Bacillati</taxon>
        <taxon>Actinomycetota</taxon>
        <taxon>Actinomycetes</taxon>
        <taxon>Mycobacteriales</taxon>
        <taxon>Nocardiaceae</taxon>
        <taxon>Williamsia</taxon>
    </lineage>
</organism>
<dbReference type="Pfam" id="PF03466">
    <property type="entry name" value="LysR_substrate"/>
    <property type="match status" value="1"/>
</dbReference>
<evidence type="ECO:0000259" key="6">
    <source>
        <dbReference type="PROSITE" id="PS50931"/>
    </source>
</evidence>
<evidence type="ECO:0000256" key="5">
    <source>
        <dbReference type="ARBA" id="ARBA00023163"/>
    </source>
</evidence>
<dbReference type="GO" id="GO:0003700">
    <property type="term" value="F:DNA-binding transcription factor activity"/>
    <property type="evidence" value="ECO:0007669"/>
    <property type="project" value="InterPro"/>
</dbReference>
<dbReference type="InterPro" id="IPR036390">
    <property type="entry name" value="WH_DNA-bd_sf"/>
</dbReference>
<dbReference type="InterPro" id="IPR036388">
    <property type="entry name" value="WH-like_DNA-bd_sf"/>
</dbReference>
<dbReference type="STRING" id="1344003.SAMN05445060_2116"/>
<protein>
    <submittedName>
        <fullName evidence="7">DNA-binding transcriptional regulator, LysR family</fullName>
    </submittedName>
</protein>
<reference evidence="7 8" key="1">
    <citation type="submission" date="2017-01" db="EMBL/GenBank/DDBJ databases">
        <authorList>
            <person name="Mah S.A."/>
            <person name="Swanson W.J."/>
            <person name="Moy G.W."/>
            <person name="Vacquier V.D."/>
        </authorList>
    </citation>
    <scope>NUCLEOTIDE SEQUENCE [LARGE SCALE GENOMIC DNA]</scope>
    <source>
        <strain evidence="7 8">CPCC 203464</strain>
    </source>
</reference>
<evidence type="ECO:0000256" key="1">
    <source>
        <dbReference type="ARBA" id="ARBA00009437"/>
    </source>
</evidence>
<evidence type="ECO:0000256" key="3">
    <source>
        <dbReference type="ARBA" id="ARBA00023125"/>
    </source>
</evidence>
<evidence type="ECO:0000256" key="4">
    <source>
        <dbReference type="ARBA" id="ARBA00023159"/>
    </source>
</evidence>
<dbReference type="Proteomes" id="UP000186218">
    <property type="component" value="Unassembled WGS sequence"/>
</dbReference>
<evidence type="ECO:0000313" key="8">
    <source>
        <dbReference type="Proteomes" id="UP000186218"/>
    </source>
</evidence>
<dbReference type="PANTHER" id="PTHR30346">
    <property type="entry name" value="TRANSCRIPTIONAL DUAL REGULATOR HCAR-RELATED"/>
    <property type="match status" value="1"/>
</dbReference>
<keyword evidence="4" id="KW-0010">Activator</keyword>
<keyword evidence="8" id="KW-1185">Reference proteome</keyword>
<comment type="similarity">
    <text evidence="1">Belongs to the LysR transcriptional regulatory family.</text>
</comment>
<keyword evidence="5" id="KW-0804">Transcription</keyword>
<dbReference type="OrthoDB" id="3176554at2"/>
<dbReference type="Pfam" id="PF00126">
    <property type="entry name" value="HTH_1"/>
    <property type="match status" value="1"/>
</dbReference>